<dbReference type="EMBL" id="BGZK01000068">
    <property type="protein sequence ID" value="GBP15058.1"/>
    <property type="molecule type" value="Genomic_DNA"/>
</dbReference>
<accession>A0A4C1TNB5</accession>
<evidence type="ECO:0000313" key="1">
    <source>
        <dbReference type="EMBL" id="GBP15058.1"/>
    </source>
</evidence>
<gene>
    <name evidence="1" type="ORF">EVAR_6698_1</name>
</gene>
<keyword evidence="2" id="KW-1185">Reference proteome</keyword>
<comment type="caution">
    <text evidence="1">The sequence shown here is derived from an EMBL/GenBank/DDBJ whole genome shotgun (WGS) entry which is preliminary data.</text>
</comment>
<dbReference type="AlphaFoldDB" id="A0A4C1TNB5"/>
<evidence type="ECO:0000313" key="2">
    <source>
        <dbReference type="Proteomes" id="UP000299102"/>
    </source>
</evidence>
<dbReference type="Proteomes" id="UP000299102">
    <property type="component" value="Unassembled WGS sequence"/>
</dbReference>
<sequence>MNRQPFGLVEGLTEIANPFCPPENPPNNMAYTLLMLVPYAKNNEDTSLTKCSLGKGGRLESTAARCAAVAVRTHQDWQYDNSTLS</sequence>
<protein>
    <submittedName>
        <fullName evidence="1">Uncharacterized protein</fullName>
    </submittedName>
</protein>
<proteinExistence type="predicted"/>
<organism evidence="1 2">
    <name type="scientific">Eumeta variegata</name>
    <name type="common">Bagworm moth</name>
    <name type="synonym">Eumeta japonica</name>
    <dbReference type="NCBI Taxonomy" id="151549"/>
    <lineage>
        <taxon>Eukaryota</taxon>
        <taxon>Metazoa</taxon>
        <taxon>Ecdysozoa</taxon>
        <taxon>Arthropoda</taxon>
        <taxon>Hexapoda</taxon>
        <taxon>Insecta</taxon>
        <taxon>Pterygota</taxon>
        <taxon>Neoptera</taxon>
        <taxon>Endopterygota</taxon>
        <taxon>Lepidoptera</taxon>
        <taxon>Glossata</taxon>
        <taxon>Ditrysia</taxon>
        <taxon>Tineoidea</taxon>
        <taxon>Psychidae</taxon>
        <taxon>Oiketicinae</taxon>
        <taxon>Eumeta</taxon>
    </lineage>
</organism>
<name>A0A4C1TNB5_EUMVA</name>
<reference evidence="1 2" key="1">
    <citation type="journal article" date="2019" name="Commun. Biol.">
        <title>The bagworm genome reveals a unique fibroin gene that provides high tensile strength.</title>
        <authorList>
            <person name="Kono N."/>
            <person name="Nakamura H."/>
            <person name="Ohtoshi R."/>
            <person name="Tomita M."/>
            <person name="Numata K."/>
            <person name="Arakawa K."/>
        </authorList>
    </citation>
    <scope>NUCLEOTIDE SEQUENCE [LARGE SCALE GENOMIC DNA]</scope>
</reference>